<dbReference type="InterPro" id="IPR036736">
    <property type="entry name" value="ACP-like_sf"/>
</dbReference>
<dbReference type="Gene3D" id="1.10.1200.10">
    <property type="entry name" value="ACP-like"/>
    <property type="match status" value="1"/>
</dbReference>
<evidence type="ECO:0000313" key="2">
    <source>
        <dbReference type="EMBL" id="RCX12498.1"/>
    </source>
</evidence>
<proteinExistence type="predicted"/>
<comment type="caution">
    <text evidence="2">The sequence shown here is derived from an EMBL/GenBank/DDBJ whole genome shotgun (WGS) entry which is preliminary data.</text>
</comment>
<dbReference type="InterPro" id="IPR009081">
    <property type="entry name" value="PP-bd_ACP"/>
</dbReference>
<sequence>MEIDYVRTVIKQLILKKAECPEFKDDIDLFSTGLNLNSIQYIELVVEIETKFGIKFDNKDLLIDAFNNVGELVRYVFSKVELKHKQE</sequence>
<dbReference type="OrthoDB" id="9811033at2"/>
<dbReference type="AlphaFoldDB" id="A0A369AVX7"/>
<dbReference type="SUPFAM" id="SSF47336">
    <property type="entry name" value="ACP-like"/>
    <property type="match status" value="1"/>
</dbReference>
<dbReference type="EMBL" id="QPJT01000021">
    <property type="protein sequence ID" value="RCX12498.1"/>
    <property type="molecule type" value="Genomic_DNA"/>
</dbReference>
<gene>
    <name evidence="2" type="ORF">DFR58_1212</name>
</gene>
<reference evidence="2 3" key="1">
    <citation type="submission" date="2018-07" db="EMBL/GenBank/DDBJ databases">
        <title>Genomic Encyclopedia of Type Strains, Phase IV (KMG-IV): sequencing the most valuable type-strain genomes for metagenomic binning, comparative biology and taxonomic classification.</title>
        <authorList>
            <person name="Goeker M."/>
        </authorList>
    </citation>
    <scope>NUCLEOTIDE SEQUENCE [LARGE SCALE GENOMIC DNA]</scope>
    <source>
        <strain evidence="2 3">DSM 27016</strain>
    </source>
</reference>
<dbReference type="PROSITE" id="PS50075">
    <property type="entry name" value="CARRIER"/>
    <property type="match status" value="1"/>
</dbReference>
<keyword evidence="3" id="KW-1185">Reference proteome</keyword>
<feature type="domain" description="Carrier" evidence="1">
    <location>
        <begin position="1"/>
        <end position="80"/>
    </location>
</feature>
<evidence type="ECO:0000313" key="3">
    <source>
        <dbReference type="Proteomes" id="UP000253034"/>
    </source>
</evidence>
<accession>A0A369AVX7</accession>
<dbReference type="Pfam" id="PF00550">
    <property type="entry name" value="PP-binding"/>
    <property type="match status" value="1"/>
</dbReference>
<organism evidence="2 3">
    <name type="scientific">Anaerobacterium chartisolvens</name>
    <dbReference type="NCBI Taxonomy" id="1297424"/>
    <lineage>
        <taxon>Bacteria</taxon>
        <taxon>Bacillati</taxon>
        <taxon>Bacillota</taxon>
        <taxon>Clostridia</taxon>
        <taxon>Eubacteriales</taxon>
        <taxon>Oscillospiraceae</taxon>
        <taxon>Anaerobacterium</taxon>
    </lineage>
</organism>
<protein>
    <submittedName>
        <fullName evidence="2">Phosphopantetheine binding protein</fullName>
    </submittedName>
</protein>
<dbReference type="Proteomes" id="UP000253034">
    <property type="component" value="Unassembled WGS sequence"/>
</dbReference>
<evidence type="ECO:0000259" key="1">
    <source>
        <dbReference type="PROSITE" id="PS50075"/>
    </source>
</evidence>
<name>A0A369AVX7_9FIRM</name>